<dbReference type="STRING" id="1121428.DESHY_10088"/>
<dbReference type="EMBL" id="CAOS01000001">
    <property type="protein sequence ID" value="CCO06928.1"/>
    <property type="molecule type" value="Genomic_DNA"/>
</dbReference>
<organism evidence="1 2">
    <name type="scientific">Desulforamulus hydrothermalis Lam5 = DSM 18033</name>
    <dbReference type="NCBI Taxonomy" id="1121428"/>
    <lineage>
        <taxon>Bacteria</taxon>
        <taxon>Bacillati</taxon>
        <taxon>Bacillota</taxon>
        <taxon>Clostridia</taxon>
        <taxon>Eubacteriales</taxon>
        <taxon>Peptococcaceae</taxon>
        <taxon>Desulforamulus</taxon>
    </lineage>
</organism>
<gene>
    <name evidence="1" type="ORF">DESHY_10088</name>
</gene>
<proteinExistence type="predicted"/>
<reference evidence="1 2" key="1">
    <citation type="journal article" date="2013" name="Genome Announc.">
        <title>Genome Sequence of the Sulfate-Reducing Bacterium Desulfotomaculum hydrothermale Lam5(T).</title>
        <authorList>
            <person name="Amin O."/>
            <person name="Fardeau M.L."/>
            <person name="Valette O."/>
            <person name="Hirschler-Rea A."/>
            <person name="Barbe V."/>
            <person name="Medigue C."/>
            <person name="Vacherie B."/>
            <person name="Ollivier B."/>
            <person name="Bertin P.N."/>
            <person name="Dolla A."/>
        </authorList>
    </citation>
    <scope>NUCLEOTIDE SEQUENCE [LARGE SCALE GENOMIC DNA]</scope>
    <source>
        <strain evidence="2">Lam5 / DSM 18033</strain>
    </source>
</reference>
<keyword evidence="2" id="KW-1185">Reference proteome</keyword>
<accession>K8E663</accession>
<evidence type="ECO:0000313" key="1">
    <source>
        <dbReference type="EMBL" id="CCO06928.1"/>
    </source>
</evidence>
<sequence>MKQKVAFWTMPLVLAGLFLFVLAGCGKSTETVKQGEMTTKYSTEIKKGVELPADYPKDKFPVYKDAYVMSVQTMDKSYILVCFSQNSIQEVAAFYKELLKDSQIISQTDRADEYTVMGVKDGYTYTFCVTKNSQQDKELKDFPTSLSVSLVPAPEGMAESLKEMSGSMPGGKK</sequence>
<evidence type="ECO:0008006" key="3">
    <source>
        <dbReference type="Google" id="ProtNLM"/>
    </source>
</evidence>
<dbReference type="PROSITE" id="PS51257">
    <property type="entry name" value="PROKAR_LIPOPROTEIN"/>
    <property type="match status" value="1"/>
</dbReference>
<dbReference type="Proteomes" id="UP000009315">
    <property type="component" value="Unassembled WGS sequence"/>
</dbReference>
<dbReference type="RefSeq" id="WP_008409589.1">
    <property type="nucleotide sequence ID" value="NZ_CAOS01000001.1"/>
</dbReference>
<name>K8E663_9FIRM</name>
<dbReference type="AlphaFoldDB" id="K8E663"/>
<dbReference type="OrthoDB" id="2084603at2"/>
<comment type="caution">
    <text evidence="1">The sequence shown here is derived from an EMBL/GenBank/DDBJ whole genome shotgun (WGS) entry which is preliminary data.</text>
</comment>
<protein>
    <recommendedName>
        <fullName evidence="3">Lipoprotein</fullName>
    </recommendedName>
</protein>
<evidence type="ECO:0000313" key="2">
    <source>
        <dbReference type="Proteomes" id="UP000009315"/>
    </source>
</evidence>